<name>A0A4C1WFA0_EUMVA</name>
<accession>A0A4C1WFA0</accession>
<gene>
    <name evidence="1" type="ORF">EVAR_8415_1</name>
</gene>
<reference evidence="1 2" key="1">
    <citation type="journal article" date="2019" name="Commun. Biol.">
        <title>The bagworm genome reveals a unique fibroin gene that provides high tensile strength.</title>
        <authorList>
            <person name="Kono N."/>
            <person name="Nakamura H."/>
            <person name="Ohtoshi R."/>
            <person name="Tomita M."/>
            <person name="Numata K."/>
            <person name="Arakawa K."/>
        </authorList>
    </citation>
    <scope>NUCLEOTIDE SEQUENCE [LARGE SCALE GENOMIC DNA]</scope>
</reference>
<protein>
    <submittedName>
        <fullName evidence="1">Uncharacterized protein</fullName>
    </submittedName>
</protein>
<dbReference type="Proteomes" id="UP000299102">
    <property type="component" value="Unassembled WGS sequence"/>
</dbReference>
<evidence type="ECO:0000313" key="2">
    <source>
        <dbReference type="Proteomes" id="UP000299102"/>
    </source>
</evidence>
<keyword evidence="2" id="KW-1185">Reference proteome</keyword>
<dbReference type="EMBL" id="BGZK01000531">
    <property type="protein sequence ID" value="GBP48807.1"/>
    <property type="molecule type" value="Genomic_DNA"/>
</dbReference>
<comment type="caution">
    <text evidence="1">The sequence shown here is derived from an EMBL/GenBank/DDBJ whole genome shotgun (WGS) entry which is preliminary data.</text>
</comment>
<dbReference type="AlphaFoldDB" id="A0A4C1WFA0"/>
<sequence length="96" mass="10471">MRKQEAVLGISTKDLKVVEKEEVMVCEVRVNLRGSRHGGHGPRRRAGEAALLPDNRRLRPTPAGGLSAAVTHNYSGGVGFSHLETDADAATWEIRR</sequence>
<organism evidence="1 2">
    <name type="scientific">Eumeta variegata</name>
    <name type="common">Bagworm moth</name>
    <name type="synonym">Eumeta japonica</name>
    <dbReference type="NCBI Taxonomy" id="151549"/>
    <lineage>
        <taxon>Eukaryota</taxon>
        <taxon>Metazoa</taxon>
        <taxon>Ecdysozoa</taxon>
        <taxon>Arthropoda</taxon>
        <taxon>Hexapoda</taxon>
        <taxon>Insecta</taxon>
        <taxon>Pterygota</taxon>
        <taxon>Neoptera</taxon>
        <taxon>Endopterygota</taxon>
        <taxon>Lepidoptera</taxon>
        <taxon>Glossata</taxon>
        <taxon>Ditrysia</taxon>
        <taxon>Tineoidea</taxon>
        <taxon>Psychidae</taxon>
        <taxon>Oiketicinae</taxon>
        <taxon>Eumeta</taxon>
    </lineage>
</organism>
<evidence type="ECO:0000313" key="1">
    <source>
        <dbReference type="EMBL" id="GBP48807.1"/>
    </source>
</evidence>
<proteinExistence type="predicted"/>